<dbReference type="PANTHER" id="PTHR46890">
    <property type="entry name" value="NON-LTR RETROLELEMENT REVERSE TRANSCRIPTASE-LIKE PROTEIN-RELATED"/>
    <property type="match status" value="1"/>
</dbReference>
<evidence type="ECO:0000256" key="1">
    <source>
        <dbReference type="SAM" id="MobiDB-lite"/>
    </source>
</evidence>
<accession>A0ABQ4WSH8</accession>
<dbReference type="Proteomes" id="UP001151760">
    <property type="component" value="Unassembled WGS sequence"/>
</dbReference>
<dbReference type="InterPro" id="IPR052343">
    <property type="entry name" value="Retrotransposon-Effector_Assoc"/>
</dbReference>
<evidence type="ECO:0000313" key="3">
    <source>
        <dbReference type="Proteomes" id="UP001151760"/>
    </source>
</evidence>
<feature type="compositionally biased region" description="Polar residues" evidence="1">
    <location>
        <begin position="59"/>
        <end position="68"/>
    </location>
</feature>
<dbReference type="Gene3D" id="3.60.10.10">
    <property type="entry name" value="Endonuclease/exonuclease/phosphatase"/>
    <property type="match status" value="1"/>
</dbReference>
<dbReference type="EMBL" id="BQNB010008877">
    <property type="protein sequence ID" value="GJS55576.1"/>
    <property type="molecule type" value="Genomic_DNA"/>
</dbReference>
<keyword evidence="3" id="KW-1185">Reference proteome</keyword>
<dbReference type="InterPro" id="IPR036691">
    <property type="entry name" value="Endo/exonu/phosph_ase_sf"/>
</dbReference>
<comment type="caution">
    <text evidence="2">The sequence shown here is derived from an EMBL/GenBank/DDBJ whole genome shotgun (WGS) entry which is preliminary data.</text>
</comment>
<evidence type="ECO:0000313" key="2">
    <source>
        <dbReference type="EMBL" id="GJS55576.1"/>
    </source>
</evidence>
<proteinExistence type="predicted"/>
<dbReference type="PANTHER" id="PTHR46890:SF50">
    <property type="entry name" value="RNA-DIRECTED DNA POLYMERASE, EUKARYOTA, REVERSE TRANSCRIPTASE ZINC-BINDING DOMAIN PROTEIN-RELATED"/>
    <property type="match status" value="1"/>
</dbReference>
<reference evidence="2" key="1">
    <citation type="journal article" date="2022" name="Int. J. Mol. Sci.">
        <title>Draft Genome of Tanacetum Coccineum: Genomic Comparison of Closely Related Tanacetum-Family Plants.</title>
        <authorList>
            <person name="Yamashiro T."/>
            <person name="Shiraishi A."/>
            <person name="Nakayama K."/>
            <person name="Satake H."/>
        </authorList>
    </citation>
    <scope>NUCLEOTIDE SEQUENCE</scope>
</reference>
<keyword evidence="2" id="KW-0548">Nucleotidyltransferase</keyword>
<feature type="compositionally biased region" description="Low complexity" evidence="1">
    <location>
        <begin position="41"/>
        <end position="51"/>
    </location>
</feature>
<dbReference type="SUPFAM" id="SSF56219">
    <property type="entry name" value="DNase I-like"/>
    <property type="match status" value="1"/>
</dbReference>
<keyword evidence="2" id="KW-0695">RNA-directed DNA polymerase</keyword>
<keyword evidence="2" id="KW-0808">Transferase</keyword>
<dbReference type="GO" id="GO:0003964">
    <property type="term" value="F:RNA-directed DNA polymerase activity"/>
    <property type="evidence" value="ECO:0007669"/>
    <property type="project" value="UniProtKB-KW"/>
</dbReference>
<reference evidence="2" key="2">
    <citation type="submission" date="2022-01" db="EMBL/GenBank/DDBJ databases">
        <authorList>
            <person name="Yamashiro T."/>
            <person name="Shiraishi A."/>
            <person name="Satake H."/>
            <person name="Nakayama K."/>
        </authorList>
    </citation>
    <scope>NUCLEOTIDE SEQUENCE</scope>
</reference>
<organism evidence="2 3">
    <name type="scientific">Tanacetum coccineum</name>
    <dbReference type="NCBI Taxonomy" id="301880"/>
    <lineage>
        <taxon>Eukaryota</taxon>
        <taxon>Viridiplantae</taxon>
        <taxon>Streptophyta</taxon>
        <taxon>Embryophyta</taxon>
        <taxon>Tracheophyta</taxon>
        <taxon>Spermatophyta</taxon>
        <taxon>Magnoliopsida</taxon>
        <taxon>eudicotyledons</taxon>
        <taxon>Gunneridae</taxon>
        <taxon>Pentapetalae</taxon>
        <taxon>asterids</taxon>
        <taxon>campanulids</taxon>
        <taxon>Asterales</taxon>
        <taxon>Asteraceae</taxon>
        <taxon>Asteroideae</taxon>
        <taxon>Anthemideae</taxon>
        <taxon>Anthemidinae</taxon>
        <taxon>Tanacetum</taxon>
    </lineage>
</organism>
<name>A0ABQ4WSH8_9ASTR</name>
<protein>
    <submittedName>
        <fullName evidence="2">RNA-directed DNA polymerase, eukaryota, reverse transcriptase zinc-binding domain protein</fullName>
    </submittedName>
</protein>
<feature type="region of interest" description="Disordered" evidence="1">
    <location>
        <begin position="34"/>
        <end position="68"/>
    </location>
</feature>
<sequence length="820" mass="90983">MTSIYLTESPRSKFWVFKTEDKINSLFNGYHITSSDEEDNSNSISNEGSESASDEGNESTEAIQDSDFNSNQDLGFMLISMKGMEGLRIRKSLEVMYTSKDMLGLIVKLVRFKRRRIAWDDDDDVLDVLILDSSIDERKSLEVMCTSKDMLGLIVKLVRFKRRRGISQDNGSGTGGDPFLKDIPIRVCSGGNIPYDRVADILSEEGSSSPICLGELWSNSPFCFASKNSNGKSGGIIAIWDTSSFTSADTLKGDCFLAIKGTWKSLKTSCLMIIMYAPQSQAKKIRLWSELTNLILDHDNLTIVMGDFNETQANLNALTSEFSNHSPLLLTNRLLDYGPIPFKFYNSWMMHKDFKSVISSCWTSIADIRPFNNKTILLKRKLQGLKACLKNWRQTVCLVESASAVTHHARLDQLDLLAESGCGGDKAPGPDGFTFKFIKNQWDLLGNDIISFVREFESFTIIPRGCNSSLITLVPKIDDPIVIGDFRPISLIGCQYKILAKVLANCLAQVISSVVSEVDFEKAFDTLSWSFLDSIMSQMGFSSKWRNWIKACLNSAYASVLINGSPLTEFKVERGEDKTYISHLQFVDDALIMGECSLTNTMNLSRILTCFHLASGLKVNFNKSKLFGVGVTPLEVKPSQFPCIYLGIPIGSKKENRQTLEYKKKFLLGRLFGHKKNSWIPWDKALSPLNQGGLGICSLKVGNGESTRFWLDNWIGGGSLNVSYPRLFRLEVNKNCLVRDRAPTLIQHPTVSIFVPISSLSSVDSSFSGANSSLLGVVTATGPIYLSGANSSLLGAATATGLILPPGLHFEWTWSRALRS</sequence>
<gene>
    <name evidence="2" type="ORF">Tco_0628938</name>
</gene>